<protein>
    <submittedName>
        <fullName evidence="1">Uncharacterized protein</fullName>
    </submittedName>
</protein>
<evidence type="ECO:0000313" key="1">
    <source>
        <dbReference type="EMBL" id="MBC8576421.1"/>
    </source>
</evidence>
<dbReference type="EMBL" id="JACRTB010000011">
    <property type="protein sequence ID" value="MBC8576421.1"/>
    <property type="molecule type" value="Genomic_DNA"/>
</dbReference>
<reference evidence="1 2" key="1">
    <citation type="submission" date="2020-08" db="EMBL/GenBank/DDBJ databases">
        <title>Genome public.</title>
        <authorList>
            <person name="Liu C."/>
            <person name="Sun Q."/>
        </authorList>
    </citation>
    <scope>NUCLEOTIDE SEQUENCE [LARGE SCALE GENOMIC DNA]</scope>
    <source>
        <strain evidence="1 2">BX1</strain>
    </source>
</reference>
<name>A0ABR7NJ32_9FIRM</name>
<dbReference type="RefSeq" id="WP_262399950.1">
    <property type="nucleotide sequence ID" value="NZ_JACRTB010000011.1"/>
</dbReference>
<sequence length="87" mass="9953">MRKKEKNHILSFELTKASGIPWLRSAPPDLLLRKGREERLKSRAGTAILETKASGRKHCGNPFSSKAMLPYPPVYALLKKKRFSDFR</sequence>
<keyword evidence="2" id="KW-1185">Reference proteome</keyword>
<evidence type="ECO:0000313" key="2">
    <source>
        <dbReference type="Proteomes" id="UP000658131"/>
    </source>
</evidence>
<dbReference type="Proteomes" id="UP000658131">
    <property type="component" value="Unassembled WGS sequence"/>
</dbReference>
<accession>A0ABR7NJ32</accession>
<proteinExistence type="predicted"/>
<gene>
    <name evidence="1" type="ORF">H8717_08390</name>
</gene>
<comment type="caution">
    <text evidence="1">The sequence shown here is derived from an EMBL/GenBank/DDBJ whole genome shotgun (WGS) entry which is preliminary data.</text>
</comment>
<organism evidence="1 2">
    <name type="scientific">Yanshouia hominis</name>
    <dbReference type="NCBI Taxonomy" id="2763673"/>
    <lineage>
        <taxon>Bacteria</taxon>
        <taxon>Bacillati</taxon>
        <taxon>Bacillota</taxon>
        <taxon>Clostridia</taxon>
        <taxon>Eubacteriales</taxon>
        <taxon>Oscillospiraceae</taxon>
        <taxon>Yanshouia</taxon>
    </lineage>
</organism>